<gene>
    <name evidence="3" type="ORF">IPN02_17910</name>
</gene>
<name>A0A936TEF6_9ACTN</name>
<dbReference type="Pfam" id="PF13828">
    <property type="entry name" value="DUF4190"/>
    <property type="match status" value="1"/>
</dbReference>
<feature type="domain" description="DUF4190" evidence="2">
    <location>
        <begin position="9"/>
        <end position="74"/>
    </location>
</feature>
<keyword evidence="1" id="KW-0472">Membrane</keyword>
<evidence type="ECO:0000259" key="2">
    <source>
        <dbReference type="Pfam" id="PF13828"/>
    </source>
</evidence>
<sequence>MQTSPTNNLAITSLVLSIVGTLSIFLCFFLAVLAPAGAITGHVALKRIKTSGQSGRGLALAGVIVGWIGTLGAAAMAVLFAVLIGYSGTSGY</sequence>
<accession>A0A936TEF6</accession>
<keyword evidence="1" id="KW-1133">Transmembrane helix</keyword>
<comment type="caution">
    <text evidence="3">The sequence shown here is derived from an EMBL/GenBank/DDBJ whole genome shotgun (WGS) entry which is preliminary data.</text>
</comment>
<evidence type="ECO:0000256" key="1">
    <source>
        <dbReference type="SAM" id="Phobius"/>
    </source>
</evidence>
<dbReference type="Proteomes" id="UP000727993">
    <property type="component" value="Unassembled WGS sequence"/>
</dbReference>
<dbReference type="AlphaFoldDB" id="A0A936TEF6"/>
<dbReference type="InterPro" id="IPR025241">
    <property type="entry name" value="DUF4190"/>
</dbReference>
<evidence type="ECO:0000313" key="3">
    <source>
        <dbReference type="EMBL" id="MBK9298661.1"/>
    </source>
</evidence>
<feature type="transmembrane region" description="Helical" evidence="1">
    <location>
        <begin position="57"/>
        <end position="86"/>
    </location>
</feature>
<evidence type="ECO:0000313" key="4">
    <source>
        <dbReference type="Proteomes" id="UP000727993"/>
    </source>
</evidence>
<proteinExistence type="predicted"/>
<protein>
    <submittedName>
        <fullName evidence="3">DUF4190 domain-containing protein</fullName>
    </submittedName>
</protein>
<feature type="transmembrane region" description="Helical" evidence="1">
    <location>
        <begin position="14"/>
        <end position="45"/>
    </location>
</feature>
<reference evidence="3 4" key="1">
    <citation type="submission" date="2020-10" db="EMBL/GenBank/DDBJ databases">
        <title>Connecting structure to function with the recovery of over 1000 high-quality activated sludge metagenome-assembled genomes encoding full-length rRNA genes using long-read sequencing.</title>
        <authorList>
            <person name="Singleton C.M."/>
            <person name="Petriglieri F."/>
            <person name="Kristensen J.M."/>
            <person name="Kirkegaard R.H."/>
            <person name="Michaelsen T.Y."/>
            <person name="Andersen M.H."/>
            <person name="Karst S.M."/>
            <person name="Dueholm M.S."/>
            <person name="Nielsen P.H."/>
            <person name="Albertsen M."/>
        </authorList>
    </citation>
    <scope>NUCLEOTIDE SEQUENCE [LARGE SCALE GENOMIC DNA]</scope>
    <source>
        <strain evidence="3">Lyne_18-Q3-R50-59_MAXAC.006</strain>
    </source>
</reference>
<dbReference type="EMBL" id="JADJZA010000010">
    <property type="protein sequence ID" value="MBK9298661.1"/>
    <property type="molecule type" value="Genomic_DNA"/>
</dbReference>
<keyword evidence="1" id="KW-0812">Transmembrane</keyword>
<organism evidence="3 4">
    <name type="scientific">Candidatus Neomicrothrix subdominans</name>
    <dbReference type="NCBI Taxonomy" id="2954438"/>
    <lineage>
        <taxon>Bacteria</taxon>
        <taxon>Bacillati</taxon>
        <taxon>Actinomycetota</taxon>
        <taxon>Acidimicrobiia</taxon>
        <taxon>Acidimicrobiales</taxon>
        <taxon>Microthrixaceae</taxon>
        <taxon>Candidatus Neomicrothrix</taxon>
    </lineage>
</organism>